<gene>
    <name evidence="6" type="ORF">CRI88_04760</name>
</gene>
<feature type="domain" description="Helicase ATP-binding" evidence="4">
    <location>
        <begin position="131"/>
        <end position="283"/>
    </location>
</feature>
<keyword evidence="1" id="KW-0547">Nucleotide-binding</keyword>
<protein>
    <submittedName>
        <fullName evidence="6">DNA/RNA helicase</fullName>
    </submittedName>
</protein>
<dbReference type="GO" id="GO:0003677">
    <property type="term" value="F:DNA binding"/>
    <property type="evidence" value="ECO:0007669"/>
    <property type="project" value="UniProtKB-KW"/>
</dbReference>
<dbReference type="Pfam" id="PF00271">
    <property type="entry name" value="Helicase_C"/>
    <property type="match status" value="1"/>
</dbReference>
<dbReference type="SMART" id="SM00490">
    <property type="entry name" value="HELICc"/>
    <property type="match status" value="1"/>
</dbReference>
<evidence type="ECO:0000256" key="2">
    <source>
        <dbReference type="ARBA" id="ARBA00022840"/>
    </source>
</evidence>
<dbReference type="EMBL" id="PDFK01000001">
    <property type="protein sequence ID" value="PKU53637.1"/>
    <property type="molecule type" value="Genomic_DNA"/>
</dbReference>
<keyword evidence="6" id="KW-0378">Hydrolase</keyword>
<dbReference type="SMART" id="SM00487">
    <property type="entry name" value="DEXDc"/>
    <property type="match status" value="1"/>
</dbReference>
<accession>A0A2I0V5M9</accession>
<dbReference type="CDD" id="cd18785">
    <property type="entry name" value="SF2_C"/>
    <property type="match status" value="1"/>
</dbReference>
<dbReference type="PROSITE" id="PS51194">
    <property type="entry name" value="HELICASE_CTER"/>
    <property type="match status" value="1"/>
</dbReference>
<reference evidence="6 7" key="1">
    <citation type="submission" date="2017-10" db="EMBL/GenBank/DDBJ databases">
        <title>Draft genome of Lysinibacillus fusiformis strain Juneja, a laboratory-derived pathogen of Drosophila melanogaster.</title>
        <authorList>
            <person name="Smith B.R."/>
            <person name="Unckless R.L."/>
        </authorList>
    </citation>
    <scope>NUCLEOTIDE SEQUENCE [LARGE SCALE GENOMIC DNA]</scope>
    <source>
        <strain evidence="6 7">Juneja</strain>
    </source>
</reference>
<dbReference type="GO" id="GO:0006270">
    <property type="term" value="P:DNA replication initiation"/>
    <property type="evidence" value="ECO:0007669"/>
    <property type="project" value="TreeGrafter"/>
</dbReference>
<dbReference type="PANTHER" id="PTHR30580:SF1">
    <property type="entry name" value="COMF OPERON PROTEIN 1"/>
    <property type="match status" value="1"/>
</dbReference>
<dbReference type="GO" id="GO:0016787">
    <property type="term" value="F:hydrolase activity"/>
    <property type="evidence" value="ECO:0007669"/>
    <property type="project" value="InterPro"/>
</dbReference>
<dbReference type="SUPFAM" id="SSF52540">
    <property type="entry name" value="P-loop containing nucleoside triphosphate hydrolases"/>
    <property type="match status" value="1"/>
</dbReference>
<feature type="domain" description="Helicase C-terminal" evidence="5">
    <location>
        <begin position="309"/>
        <end position="455"/>
    </location>
</feature>
<dbReference type="Gene3D" id="3.40.50.300">
    <property type="entry name" value="P-loop containing nucleotide triphosphate hydrolases"/>
    <property type="match status" value="2"/>
</dbReference>
<organism evidence="6 7">
    <name type="scientific">Lysinibacillus fusiformis</name>
    <dbReference type="NCBI Taxonomy" id="28031"/>
    <lineage>
        <taxon>Bacteria</taxon>
        <taxon>Bacillati</taxon>
        <taxon>Bacillota</taxon>
        <taxon>Bacilli</taxon>
        <taxon>Bacillales</taxon>
        <taxon>Bacillaceae</taxon>
        <taxon>Lysinibacillus</taxon>
    </lineage>
</organism>
<dbReference type="InterPro" id="IPR001650">
    <property type="entry name" value="Helicase_C-like"/>
</dbReference>
<proteinExistence type="predicted"/>
<dbReference type="InterPro" id="IPR006935">
    <property type="entry name" value="Helicase/UvrB_N"/>
</dbReference>
<dbReference type="AlphaFoldDB" id="A0A2I0V5M9"/>
<keyword evidence="2" id="KW-0067">ATP-binding</keyword>
<evidence type="ECO:0000313" key="7">
    <source>
        <dbReference type="Proteomes" id="UP000234956"/>
    </source>
</evidence>
<dbReference type="Pfam" id="PF04851">
    <property type="entry name" value="ResIII"/>
    <property type="match status" value="1"/>
</dbReference>
<comment type="caution">
    <text evidence="6">The sequence shown here is derived from an EMBL/GenBank/DDBJ whole genome shotgun (WGS) entry which is preliminary data.</text>
</comment>
<evidence type="ECO:0000313" key="6">
    <source>
        <dbReference type="EMBL" id="PKU53637.1"/>
    </source>
</evidence>
<dbReference type="InterPro" id="IPR027417">
    <property type="entry name" value="P-loop_NTPase"/>
</dbReference>
<name>A0A2I0V5M9_9BACI</name>
<dbReference type="PANTHER" id="PTHR30580">
    <property type="entry name" value="PRIMOSOMAL PROTEIN N"/>
    <property type="match status" value="1"/>
</dbReference>
<dbReference type="GO" id="GO:0043138">
    <property type="term" value="F:3'-5' DNA helicase activity"/>
    <property type="evidence" value="ECO:0007669"/>
    <property type="project" value="TreeGrafter"/>
</dbReference>
<keyword evidence="3" id="KW-0238">DNA-binding</keyword>
<evidence type="ECO:0000256" key="1">
    <source>
        <dbReference type="ARBA" id="ARBA00022741"/>
    </source>
</evidence>
<dbReference type="InterPro" id="IPR014001">
    <property type="entry name" value="Helicase_ATP-bd"/>
</dbReference>
<sequence length="455" mass="51932">MKYKGWLLPPALRDFHEGRIWLKNHSPYSSAHIDKAIERKYFNLIEGIQMKPVIRCNRCHNTNPQLFTLFDCSKCQQQCLYCRHCIKMGRVSSCTNLMVWIGPKAIKTYKHLFKWAGQFTELQQQAANETLASVEAKRSHLIHAVCGAGKTELLFPTVYDALKRGLRVCIATPRTDVVLELTPRFQQVFPETIIHALYGGVSQQHGYAQMVIATTHQLYRFDKAFDVIIVDEADAFPYTFDETLQRAVGKAKKEHAPIVFVTATPSPSLLHAFQQESYSFISKRYHNHPLPVPQVRALWGYDKSFQRGTIPKRLKKWTEERLSQKQPFLIFFPTIALMNRAEPLFQLLDEKIVAVHAADSERKEKVLKLRNKEVPGLLTTTILERGITISNVQVAVIGAESLIFTANALIQIAGRVGRDRQFPAGEVLFFHHGITIEMDEACAKIALYNRKGFPQ</sequence>
<dbReference type="GO" id="GO:0005524">
    <property type="term" value="F:ATP binding"/>
    <property type="evidence" value="ECO:0007669"/>
    <property type="project" value="UniProtKB-KW"/>
</dbReference>
<dbReference type="RefSeq" id="WP_101966446.1">
    <property type="nucleotide sequence ID" value="NZ_PDFK01000001.1"/>
</dbReference>
<dbReference type="Proteomes" id="UP000234956">
    <property type="component" value="Unassembled WGS sequence"/>
</dbReference>
<dbReference type="GO" id="GO:0006310">
    <property type="term" value="P:DNA recombination"/>
    <property type="evidence" value="ECO:0007669"/>
    <property type="project" value="TreeGrafter"/>
</dbReference>
<dbReference type="PROSITE" id="PS51192">
    <property type="entry name" value="HELICASE_ATP_BIND_1"/>
    <property type="match status" value="1"/>
</dbReference>
<keyword evidence="6" id="KW-0347">Helicase</keyword>
<evidence type="ECO:0000256" key="3">
    <source>
        <dbReference type="ARBA" id="ARBA00023125"/>
    </source>
</evidence>
<dbReference type="GO" id="GO:0006302">
    <property type="term" value="P:double-strand break repair"/>
    <property type="evidence" value="ECO:0007669"/>
    <property type="project" value="TreeGrafter"/>
</dbReference>
<evidence type="ECO:0000259" key="4">
    <source>
        <dbReference type="PROSITE" id="PS51192"/>
    </source>
</evidence>
<evidence type="ECO:0000259" key="5">
    <source>
        <dbReference type="PROSITE" id="PS51194"/>
    </source>
</evidence>